<dbReference type="RefSeq" id="WP_041052209.1">
    <property type="nucleotide sequence ID" value="NZ_JXAK01000087.1"/>
</dbReference>
<dbReference type="NCBIfam" id="TIGR02867">
    <property type="entry name" value="spore_II_P"/>
    <property type="match status" value="1"/>
</dbReference>
<evidence type="ECO:0000313" key="3">
    <source>
        <dbReference type="Proteomes" id="UP000031967"/>
    </source>
</evidence>
<dbReference type="SUPFAM" id="SSF53187">
    <property type="entry name" value="Zn-dependent exopeptidases"/>
    <property type="match status" value="1"/>
</dbReference>
<protein>
    <submittedName>
        <fullName evidence="2">Stage II sporulation protein P</fullName>
    </submittedName>
</protein>
<comment type="caution">
    <text evidence="2">The sequence shown here is derived from an EMBL/GenBank/DDBJ whole genome shotgun (WGS) entry which is preliminary data.</text>
</comment>
<dbReference type="Pfam" id="PF07454">
    <property type="entry name" value="SpoIIP"/>
    <property type="match status" value="1"/>
</dbReference>
<feature type="transmembrane region" description="Helical" evidence="1">
    <location>
        <begin position="22"/>
        <end position="44"/>
    </location>
</feature>
<keyword evidence="3" id="KW-1185">Reference proteome</keyword>
<keyword evidence="1" id="KW-0812">Transmembrane</keyword>
<accession>A0ABR5AA82</accession>
<reference evidence="2 3" key="1">
    <citation type="submission" date="2014-12" db="EMBL/GenBank/DDBJ databases">
        <title>Draft genome sequence of Paenibacillus kamchatkensis strain B-2647.</title>
        <authorList>
            <person name="Karlyshev A.V."/>
            <person name="Kudryashova E.B."/>
        </authorList>
    </citation>
    <scope>NUCLEOTIDE SEQUENCE [LARGE SCALE GENOMIC DNA]</scope>
    <source>
        <strain evidence="2 3">VKM B-2647</strain>
    </source>
</reference>
<gene>
    <name evidence="2" type="ORF">SD70_29850</name>
</gene>
<proteinExistence type="predicted"/>
<sequence>MKWPAVVVNLSRIRRTLQNVGLLSRVIGLLLAVTALFFALLGIGTQLKARYDTSSPVTPMKGLAAAVTSGFFADLVGMEVPHFQKEGQGTFSQRNVFSFVFRMLTDLNPQDPRTLIAREVPGFAPGKTVVLRPGQAANMSEPEDQGPPKSVIDKLGQTAQAQPPAPEPVPAAKPPATAGANVAFIYQSHSTESYLPELPNVKNPDEAYDDKVNVTLVGARLAQNLEKDGIGAVHSDKIYSTATVKDFRYPYSYKYSLKTLQEASAAHPDLKYYFDIHRDSQDRDKTTATIGGKTYAQVYFIIGAKNPNWKQNEQFANQIHEALEAKYPGLSKGIHAKTANEGNGEYNQSFSPNSILIEVGGPYNSLDECYRTTDALAEAISQVILNAQKVDSPERNAKKTS</sequence>
<keyword evidence="1" id="KW-0472">Membrane</keyword>
<dbReference type="EMBL" id="JXAK01000087">
    <property type="protein sequence ID" value="KIL37918.1"/>
    <property type="molecule type" value="Genomic_DNA"/>
</dbReference>
<organism evidence="2 3">
    <name type="scientific">Gordoniibacillus kamchatkensis</name>
    <dbReference type="NCBI Taxonomy" id="1590651"/>
    <lineage>
        <taxon>Bacteria</taxon>
        <taxon>Bacillati</taxon>
        <taxon>Bacillota</taxon>
        <taxon>Bacilli</taxon>
        <taxon>Bacillales</taxon>
        <taxon>Paenibacillaceae</taxon>
        <taxon>Gordoniibacillus</taxon>
    </lineage>
</organism>
<dbReference type="InterPro" id="IPR010897">
    <property type="entry name" value="Spore_II_P"/>
</dbReference>
<keyword evidence="1" id="KW-1133">Transmembrane helix</keyword>
<evidence type="ECO:0000256" key="1">
    <source>
        <dbReference type="SAM" id="Phobius"/>
    </source>
</evidence>
<dbReference type="Proteomes" id="UP000031967">
    <property type="component" value="Unassembled WGS sequence"/>
</dbReference>
<evidence type="ECO:0000313" key="2">
    <source>
        <dbReference type="EMBL" id="KIL37918.1"/>
    </source>
</evidence>
<name>A0ABR5AA82_9BACL</name>